<dbReference type="SUPFAM" id="SSF55729">
    <property type="entry name" value="Acyl-CoA N-acyltransferases (Nat)"/>
    <property type="match status" value="1"/>
</dbReference>
<dbReference type="RefSeq" id="WP_345218154.1">
    <property type="nucleotide sequence ID" value="NZ_BAAAXE010000001.1"/>
</dbReference>
<dbReference type="Proteomes" id="UP001589718">
    <property type="component" value="Unassembled WGS sequence"/>
</dbReference>
<comment type="caution">
    <text evidence="4">The sequence shown here is derived from an EMBL/GenBank/DDBJ whole genome shotgun (WGS) entry which is preliminary data.</text>
</comment>
<dbReference type="PANTHER" id="PTHR43877">
    <property type="entry name" value="AMINOALKYLPHOSPHONATE N-ACETYLTRANSFERASE-RELATED-RELATED"/>
    <property type="match status" value="1"/>
</dbReference>
<dbReference type="EMBL" id="JBHMCR010000019">
    <property type="protein sequence ID" value="MFB9524142.1"/>
    <property type="molecule type" value="Genomic_DNA"/>
</dbReference>
<organism evidence="4 5">
    <name type="scientific">Streptomyces cremeus</name>
    <dbReference type="NCBI Taxonomy" id="66881"/>
    <lineage>
        <taxon>Bacteria</taxon>
        <taxon>Bacillati</taxon>
        <taxon>Actinomycetota</taxon>
        <taxon>Actinomycetes</taxon>
        <taxon>Kitasatosporales</taxon>
        <taxon>Streptomycetaceae</taxon>
        <taxon>Streptomyces</taxon>
    </lineage>
</organism>
<dbReference type="PROSITE" id="PS51186">
    <property type="entry name" value="GNAT"/>
    <property type="match status" value="1"/>
</dbReference>
<name>A0ABV5PLP4_STRCM</name>
<dbReference type="EC" id="2.3.-.-" evidence="4"/>
<dbReference type="CDD" id="cd04301">
    <property type="entry name" value="NAT_SF"/>
    <property type="match status" value="1"/>
</dbReference>
<protein>
    <submittedName>
        <fullName evidence="4">GNAT family N-acetyltransferase</fullName>
        <ecNumber evidence="4">2.3.-.-</ecNumber>
    </submittedName>
</protein>
<keyword evidence="1 4" id="KW-0808">Transferase</keyword>
<sequence>MSLTIRPYQDTDAPDIAALYNRHRDNPNPVAGGITGAQLGRELAERNTALFLVAVEDGQLVGTFGLFHTTGRRTARTGELIADMFFVAPAHRNGLLTGRLFTEAVEWMVGSGCLVLRLTVNPANSVAFRLYRRVGCVSVGRTVPGEDGNVELHNYIPLILRSVFADLGDEAKAALGGLSSFATVAGGRDDELRTDITVLDGARTVAHTLSLGDFRLAACVDVDRGAVRAATLTGPGGSVRELRLTPPPQYARTAVPAAPYRFGEGALSAELDAADGTLRVWADGHHGPVFVSTWPACRAGSEAGWREGEPRDLEITPREAGLRVVERCGEDRVTGEITLVGGVLEQAFTHTRTPGRIFQNVGLRQGYLEYAAGERHPLGTGLGVRDASEVVAAGHEVPAGTGLTWGGAHWTVGLTAEAPLRLVHGTLLERRAVPGADGVSRLRTVFRNAAASTETGPAGTAAAAGAACAPSGPRTLELRVTAGGVTAWKEGAVRVLRSPYPRSRVFGCNPRWTAGMWVTGERGRADRAGGLGWGVRPSGGWEEKGPRALYAPADGTGWEVHAPEDPVEPVRVAVRGRPQGLSGGEPGDRRGAGADEARDTVLWLTPHTPQRTSVVFESAGTRWERDSSQFRQVWADALSLRLTDGGWLHCRPAPGAPRAAELVLRTTSAGLLVGCATPTGTDADWHLSVHDAPLT</sequence>
<dbReference type="InterPro" id="IPR050832">
    <property type="entry name" value="Bact_Acetyltransf"/>
</dbReference>
<evidence type="ECO:0000256" key="2">
    <source>
        <dbReference type="ARBA" id="ARBA00023315"/>
    </source>
</evidence>
<reference evidence="4 5" key="1">
    <citation type="submission" date="2024-09" db="EMBL/GenBank/DDBJ databases">
        <authorList>
            <person name="Sun Q."/>
            <person name="Mori K."/>
        </authorList>
    </citation>
    <scope>NUCLEOTIDE SEQUENCE [LARGE SCALE GENOMIC DNA]</scope>
    <source>
        <strain evidence="4 5">JCM 4362</strain>
    </source>
</reference>
<dbReference type="PANTHER" id="PTHR43877:SF2">
    <property type="entry name" value="AMINOALKYLPHOSPHONATE N-ACETYLTRANSFERASE-RELATED"/>
    <property type="match status" value="1"/>
</dbReference>
<keyword evidence="2 4" id="KW-0012">Acyltransferase</keyword>
<evidence type="ECO:0000313" key="4">
    <source>
        <dbReference type="EMBL" id="MFB9524142.1"/>
    </source>
</evidence>
<gene>
    <name evidence="4" type="ORF">ACFFTU_29790</name>
</gene>
<dbReference type="GO" id="GO:0016746">
    <property type="term" value="F:acyltransferase activity"/>
    <property type="evidence" value="ECO:0007669"/>
    <property type="project" value="UniProtKB-KW"/>
</dbReference>
<evidence type="ECO:0000259" key="3">
    <source>
        <dbReference type="PROSITE" id="PS51186"/>
    </source>
</evidence>
<evidence type="ECO:0000256" key="1">
    <source>
        <dbReference type="ARBA" id="ARBA00022679"/>
    </source>
</evidence>
<keyword evidence="5" id="KW-1185">Reference proteome</keyword>
<proteinExistence type="predicted"/>
<dbReference type="InterPro" id="IPR000182">
    <property type="entry name" value="GNAT_dom"/>
</dbReference>
<evidence type="ECO:0000313" key="5">
    <source>
        <dbReference type="Proteomes" id="UP001589718"/>
    </source>
</evidence>
<accession>A0ABV5PLP4</accession>
<feature type="domain" description="N-acetyltransferase" evidence="3">
    <location>
        <begin position="3"/>
        <end position="162"/>
    </location>
</feature>
<dbReference type="Gene3D" id="3.40.630.30">
    <property type="match status" value="1"/>
</dbReference>
<dbReference type="InterPro" id="IPR016181">
    <property type="entry name" value="Acyl_CoA_acyltransferase"/>
</dbReference>
<dbReference type="Pfam" id="PF00583">
    <property type="entry name" value="Acetyltransf_1"/>
    <property type="match status" value="1"/>
</dbReference>